<feature type="domain" description="GP-PDE" evidence="10">
    <location>
        <begin position="355"/>
        <end position="657"/>
    </location>
</feature>
<feature type="signal peptide" evidence="9">
    <location>
        <begin position="1"/>
        <end position="24"/>
    </location>
</feature>
<comment type="similarity">
    <text evidence="1">Belongs to the glycerophosphoryl diester phosphodiesterase family.</text>
</comment>
<gene>
    <name evidence="11" type="ORF">ACH5RR_027822</name>
</gene>
<evidence type="ECO:0000256" key="5">
    <source>
        <dbReference type="ARBA" id="ARBA00022801"/>
    </source>
</evidence>
<dbReference type="CDD" id="cd08603">
    <property type="entry name" value="GDPD_SHV3_repeat_1"/>
    <property type="match status" value="1"/>
</dbReference>
<dbReference type="EC" id="3.1.4.46" evidence="2"/>
<feature type="compositionally biased region" description="Polar residues" evidence="8">
    <location>
        <begin position="715"/>
        <end position="727"/>
    </location>
</feature>
<evidence type="ECO:0000256" key="4">
    <source>
        <dbReference type="ARBA" id="ARBA00022798"/>
    </source>
</evidence>
<proteinExistence type="inferred from homology"/>
<dbReference type="AlphaFoldDB" id="A0ABD2YP42"/>
<comment type="caution">
    <text evidence="11">The sequence shown here is derived from an EMBL/GenBank/DDBJ whole genome shotgun (WGS) entry which is preliminary data.</text>
</comment>
<keyword evidence="12" id="KW-1185">Reference proteome</keyword>
<evidence type="ECO:0000256" key="7">
    <source>
        <dbReference type="ARBA" id="ARBA00047512"/>
    </source>
</evidence>
<evidence type="ECO:0000256" key="6">
    <source>
        <dbReference type="ARBA" id="ARBA00023180"/>
    </source>
</evidence>
<keyword evidence="5" id="KW-0378">Hydrolase</keyword>
<comment type="catalytic activity">
    <reaction evidence="7">
        <text>a sn-glycero-3-phosphodiester + H2O = an alcohol + sn-glycerol 3-phosphate + H(+)</text>
        <dbReference type="Rhea" id="RHEA:12969"/>
        <dbReference type="ChEBI" id="CHEBI:15377"/>
        <dbReference type="ChEBI" id="CHEBI:15378"/>
        <dbReference type="ChEBI" id="CHEBI:30879"/>
        <dbReference type="ChEBI" id="CHEBI:57597"/>
        <dbReference type="ChEBI" id="CHEBI:83408"/>
        <dbReference type="EC" id="3.1.4.46"/>
    </reaction>
</comment>
<dbReference type="Proteomes" id="UP001630127">
    <property type="component" value="Unassembled WGS sequence"/>
</dbReference>
<dbReference type="PANTHER" id="PTHR43620">
    <property type="entry name" value="GLYCEROPHOSPHORYL DIESTER PHOSPHODIESTERASE"/>
    <property type="match status" value="1"/>
</dbReference>
<sequence>MWKLRSLFSLFLLLCSAAFAFVSAQPSTTKWQTLSGDAPIVVARGGFSGLFPDSSFNAYRLTIQTSLPDAVLWCDVQLTKDEAGICFPDLKLDNASDVSNLFTNRQSTYTVNGVPTKGWFSIDYTLKDLQPISLSQGIYSRRTNFDGTQQILTVEDVATQIKPSGLWLNVQHDAFFSQHNLSMRSFVISVSRRVVVNYISSPEVNFLKSIVARFKPSPTKLVFRFLGPAEIEPSTKQTYVSLLKNLTFIKTFASAILVPKYYIWPVDDGSQYLRPHTSIVSDAHKEGLEVYASEFSNDVTFAYNYNYDPVAEYLSHIDNGNFSVDGVLSDFPITPSAAIDCFSHMGKTETEHAKILIISSEGASGVYPGCTNKAYDQAITDGADIIDCPVQMSGDNIPFCLGSINLIERTTAAQSPFTGLTMTIPELDIQDGIFAFSLNWSMIQILKPSMYNPYTKYSLFRNPKSGNVGNFVQLSDFLAIARNATSVSGVLISIEHAAYLAQNQGLGVVDAVLDALNKSGYTSQTAKKVMIKSRDSSVLTKFGKNSNYELVYEVGETISDITNSTILEVKKFASSVLISKGSVFPSDKDAFLTSTTEVVPKLNKLGLQVYVQLFSNEFVSQAWDFFSDPYVEINTYASQTGISGVVSGYPATAARYRRNRCLGYKTVPPYMSPVPPGGLLSVMAPSFLPPAEAPYPVLTETNVTEPPLPPVVERQPNTGTGNGSTAPGPNPPNGQSKIVAKTFLISLAIMFATLSMLIP</sequence>
<evidence type="ECO:0000313" key="11">
    <source>
        <dbReference type="EMBL" id="KAL3508421.1"/>
    </source>
</evidence>
<evidence type="ECO:0000256" key="2">
    <source>
        <dbReference type="ARBA" id="ARBA00012247"/>
    </source>
</evidence>
<evidence type="ECO:0000256" key="3">
    <source>
        <dbReference type="ARBA" id="ARBA00022729"/>
    </source>
</evidence>
<feature type="domain" description="GP-PDE" evidence="10">
    <location>
        <begin position="39"/>
        <end position="339"/>
    </location>
</feature>
<dbReference type="EMBL" id="JBJUIK010000012">
    <property type="protein sequence ID" value="KAL3508421.1"/>
    <property type="molecule type" value="Genomic_DNA"/>
</dbReference>
<dbReference type="Pfam" id="PF03009">
    <property type="entry name" value="GDPD"/>
    <property type="match status" value="1"/>
</dbReference>
<dbReference type="SUPFAM" id="SSF51695">
    <property type="entry name" value="PLC-like phosphodiesterases"/>
    <property type="match status" value="2"/>
</dbReference>
<protein>
    <recommendedName>
        <fullName evidence="2">glycerophosphodiester phosphodiesterase</fullName>
        <ecNumber evidence="2">3.1.4.46</ecNumber>
    </recommendedName>
</protein>
<keyword evidence="4" id="KW-0319">Glycerol metabolism</keyword>
<dbReference type="FunFam" id="3.20.20.190:FF:000011">
    <property type="entry name" value="Glycerophosphodiester phosphodiesterase GDPDL3"/>
    <property type="match status" value="1"/>
</dbReference>
<evidence type="ECO:0000313" key="12">
    <source>
        <dbReference type="Proteomes" id="UP001630127"/>
    </source>
</evidence>
<dbReference type="PANTHER" id="PTHR43620:SF7">
    <property type="entry name" value="GLYCEROPHOSPHODIESTER PHOSPHODIESTERASE GDPD5-RELATED"/>
    <property type="match status" value="1"/>
</dbReference>
<organism evidence="11 12">
    <name type="scientific">Cinchona calisaya</name>
    <dbReference type="NCBI Taxonomy" id="153742"/>
    <lineage>
        <taxon>Eukaryota</taxon>
        <taxon>Viridiplantae</taxon>
        <taxon>Streptophyta</taxon>
        <taxon>Embryophyta</taxon>
        <taxon>Tracheophyta</taxon>
        <taxon>Spermatophyta</taxon>
        <taxon>Magnoliopsida</taxon>
        <taxon>eudicotyledons</taxon>
        <taxon>Gunneridae</taxon>
        <taxon>Pentapetalae</taxon>
        <taxon>asterids</taxon>
        <taxon>lamiids</taxon>
        <taxon>Gentianales</taxon>
        <taxon>Rubiaceae</taxon>
        <taxon>Cinchonoideae</taxon>
        <taxon>Cinchoneae</taxon>
        <taxon>Cinchona</taxon>
    </lineage>
</organism>
<reference evidence="11 12" key="1">
    <citation type="submission" date="2024-11" db="EMBL/GenBank/DDBJ databases">
        <title>A near-complete genome assembly of Cinchona calisaya.</title>
        <authorList>
            <person name="Lian D.C."/>
            <person name="Zhao X.W."/>
            <person name="Wei L."/>
        </authorList>
    </citation>
    <scope>NUCLEOTIDE SEQUENCE [LARGE SCALE GENOMIC DNA]</scope>
    <source>
        <tissue evidence="11">Nenye</tissue>
    </source>
</reference>
<accession>A0ABD2YP42</accession>
<dbReference type="GO" id="GO:0008889">
    <property type="term" value="F:glycerophosphodiester phosphodiesterase activity"/>
    <property type="evidence" value="ECO:0007669"/>
    <property type="project" value="UniProtKB-EC"/>
</dbReference>
<feature type="region of interest" description="Disordered" evidence="8">
    <location>
        <begin position="700"/>
        <end position="735"/>
    </location>
</feature>
<evidence type="ECO:0000256" key="1">
    <source>
        <dbReference type="ARBA" id="ARBA00007277"/>
    </source>
</evidence>
<dbReference type="InterPro" id="IPR030395">
    <property type="entry name" value="GP_PDE_dom"/>
</dbReference>
<evidence type="ECO:0000259" key="10">
    <source>
        <dbReference type="PROSITE" id="PS51704"/>
    </source>
</evidence>
<name>A0ABD2YP42_9GENT</name>
<keyword evidence="6" id="KW-0325">Glycoprotein</keyword>
<dbReference type="InterPro" id="IPR017946">
    <property type="entry name" value="PLC-like_Pdiesterase_TIM-brl"/>
</dbReference>
<evidence type="ECO:0000256" key="8">
    <source>
        <dbReference type="SAM" id="MobiDB-lite"/>
    </source>
</evidence>
<feature type="chain" id="PRO_5044865119" description="glycerophosphodiester phosphodiesterase" evidence="9">
    <location>
        <begin position="25"/>
        <end position="759"/>
    </location>
</feature>
<dbReference type="PROSITE" id="PS51704">
    <property type="entry name" value="GP_PDE"/>
    <property type="match status" value="2"/>
</dbReference>
<dbReference type="CDD" id="cd08604">
    <property type="entry name" value="GDPD_SHV3_repeat_2"/>
    <property type="match status" value="1"/>
</dbReference>
<keyword evidence="3 9" id="KW-0732">Signal</keyword>
<dbReference type="GO" id="GO:0006071">
    <property type="term" value="P:glycerol metabolic process"/>
    <property type="evidence" value="ECO:0007669"/>
    <property type="project" value="UniProtKB-KW"/>
</dbReference>
<dbReference type="Gene3D" id="3.20.20.190">
    <property type="entry name" value="Phosphatidylinositol (PI) phosphodiesterase"/>
    <property type="match status" value="2"/>
</dbReference>
<evidence type="ECO:0000256" key="9">
    <source>
        <dbReference type="SAM" id="SignalP"/>
    </source>
</evidence>
<dbReference type="FunFam" id="3.20.20.190:FF:000013">
    <property type="entry name" value="Glycerophosphodiester phosphodiesterase GDPDL3"/>
    <property type="match status" value="1"/>
</dbReference>